<dbReference type="InterPro" id="IPR025403">
    <property type="entry name" value="TgpA-like_C"/>
</dbReference>
<dbReference type="OrthoDB" id="5491447at2"/>
<dbReference type="RefSeq" id="WP_094997998.1">
    <property type="nucleotide sequence ID" value="NZ_BMJL01000004.1"/>
</dbReference>
<protein>
    <submittedName>
        <fullName evidence="1">DUF4129 domain-containing protein</fullName>
    </submittedName>
</protein>
<keyword evidence="2" id="KW-1185">Reference proteome</keyword>
<dbReference type="Pfam" id="PF13559">
    <property type="entry name" value="DUF4129"/>
    <property type="match status" value="1"/>
</dbReference>
<evidence type="ECO:0000313" key="2">
    <source>
        <dbReference type="Proteomes" id="UP000215244"/>
    </source>
</evidence>
<dbReference type="AlphaFoldDB" id="A0A223V8U8"/>
<dbReference type="Proteomes" id="UP000215244">
    <property type="component" value="Chromosome"/>
</dbReference>
<proteinExistence type="predicted"/>
<evidence type="ECO:0000313" key="1">
    <source>
        <dbReference type="EMBL" id="ASV31388.1"/>
    </source>
</evidence>
<dbReference type="KEGG" id="marb:CJ263_14835"/>
<sequence length="244" mass="29088">MPHRFVWLLFLLLNNLILAQKDSVAVQYDTDPIALKEITEADLETYKNDPKFDYEIVKKDAPDWWISFKNWIAGVFMKIFEWIFGVEKATGAFNSFLQILPYLLLGILIFDYMFFLNVNARSMYQNKKNQALVNLSEEEHIIKNENIETLINNALSKGNYRLAIRYYYLLILQQMTDKEIITWELQKTNEDYLMEIQETKLKDTFRLITRFYNYIWYGDFPLDKSKYEKLAPSFVTLKKMIANA</sequence>
<name>A0A223V8U8_9FLAO</name>
<organism evidence="1 2">
    <name type="scientific">Maribacter cobaltidurans</name>
    <dbReference type="NCBI Taxonomy" id="1178778"/>
    <lineage>
        <taxon>Bacteria</taxon>
        <taxon>Pseudomonadati</taxon>
        <taxon>Bacteroidota</taxon>
        <taxon>Flavobacteriia</taxon>
        <taxon>Flavobacteriales</taxon>
        <taxon>Flavobacteriaceae</taxon>
        <taxon>Maribacter</taxon>
    </lineage>
</organism>
<dbReference type="EMBL" id="CP022957">
    <property type="protein sequence ID" value="ASV31388.1"/>
    <property type="molecule type" value="Genomic_DNA"/>
</dbReference>
<gene>
    <name evidence="1" type="ORF">CJ263_14835</name>
</gene>
<accession>A0A223V8U8</accession>
<reference evidence="1 2" key="1">
    <citation type="submission" date="2017-08" db="EMBL/GenBank/DDBJ databases">
        <title>The complete genome sequence of Maribacter sp. B1, isolated from deep-sea sediment.</title>
        <authorList>
            <person name="Wu Y.-H."/>
            <person name="Cheng H."/>
            <person name="Xu X.-W."/>
        </authorList>
    </citation>
    <scope>NUCLEOTIDE SEQUENCE [LARGE SCALE GENOMIC DNA]</scope>
    <source>
        <strain evidence="1 2">B1</strain>
    </source>
</reference>